<evidence type="ECO:0000313" key="4">
    <source>
        <dbReference type="Proteomes" id="UP000317122"/>
    </source>
</evidence>
<dbReference type="GO" id="GO:0016020">
    <property type="term" value="C:membrane"/>
    <property type="evidence" value="ECO:0007669"/>
    <property type="project" value="InterPro"/>
</dbReference>
<keyword evidence="4" id="KW-1185">Reference proteome</keyword>
<evidence type="ECO:0000256" key="1">
    <source>
        <dbReference type="SAM" id="MobiDB-lite"/>
    </source>
</evidence>
<feature type="transmembrane region" description="Helical" evidence="2">
    <location>
        <begin position="86"/>
        <end position="109"/>
    </location>
</feature>
<dbReference type="PANTHER" id="PTHR35335">
    <property type="entry name" value="UPF0716 PROTEIN FXSA"/>
    <property type="match status" value="1"/>
</dbReference>
<dbReference type="EMBL" id="VLKT01000061">
    <property type="protein sequence ID" value="TWI23132.1"/>
    <property type="molecule type" value="Genomic_DNA"/>
</dbReference>
<sequence length="173" mass="19102">METIGQDLRISLLPLFIIALPLLEIAGFVIVGRQVGALATVGLVLASSIAGALLLRHQGFGVMIRVRAEMDAGHDPSRQLAHGAMIVLAAILLIIPGFISDIFGILLFLPPVRDLAWRLLKGRIVLATDFSTGGFRARPRDKIIDLDDDDYSRDDDYRRGPDHNSPWRRLKDE</sequence>
<dbReference type="OrthoDB" id="9792788at2"/>
<evidence type="ECO:0000256" key="2">
    <source>
        <dbReference type="SAM" id="Phobius"/>
    </source>
</evidence>
<dbReference type="InterPro" id="IPR007313">
    <property type="entry name" value="FxsA"/>
</dbReference>
<comment type="caution">
    <text evidence="3">The sequence shown here is derived from an EMBL/GenBank/DDBJ whole genome shotgun (WGS) entry which is preliminary data.</text>
</comment>
<keyword evidence="2" id="KW-0812">Transmembrane</keyword>
<dbReference type="NCBIfam" id="NF008528">
    <property type="entry name" value="PRK11463.1-2"/>
    <property type="match status" value="1"/>
</dbReference>
<feature type="transmembrane region" description="Helical" evidence="2">
    <location>
        <begin position="12"/>
        <end position="31"/>
    </location>
</feature>
<feature type="region of interest" description="Disordered" evidence="1">
    <location>
        <begin position="147"/>
        <end position="173"/>
    </location>
</feature>
<dbReference type="Proteomes" id="UP000317122">
    <property type="component" value="Unassembled WGS sequence"/>
</dbReference>
<dbReference type="PANTHER" id="PTHR35335:SF1">
    <property type="entry name" value="UPF0716 PROTEIN FXSA"/>
    <property type="match status" value="1"/>
</dbReference>
<gene>
    <name evidence="3" type="ORF">IQ26_06519</name>
</gene>
<dbReference type="Pfam" id="PF04186">
    <property type="entry name" value="FxsA"/>
    <property type="match status" value="1"/>
</dbReference>
<protein>
    <submittedName>
        <fullName evidence="3">UPF0716 protein FxsA</fullName>
    </submittedName>
</protein>
<evidence type="ECO:0000313" key="3">
    <source>
        <dbReference type="EMBL" id="TWI23132.1"/>
    </source>
</evidence>
<feature type="transmembrane region" description="Helical" evidence="2">
    <location>
        <begin position="37"/>
        <end position="55"/>
    </location>
</feature>
<name>A0A562MT84_9HYPH</name>
<organism evidence="3 4">
    <name type="scientific">Mesorhizobium tianshanense</name>
    <dbReference type="NCBI Taxonomy" id="39844"/>
    <lineage>
        <taxon>Bacteria</taxon>
        <taxon>Pseudomonadati</taxon>
        <taxon>Pseudomonadota</taxon>
        <taxon>Alphaproteobacteria</taxon>
        <taxon>Hyphomicrobiales</taxon>
        <taxon>Phyllobacteriaceae</taxon>
        <taxon>Mesorhizobium</taxon>
    </lineage>
</organism>
<keyword evidence="2" id="KW-0472">Membrane</keyword>
<keyword evidence="2" id="KW-1133">Transmembrane helix</keyword>
<accession>A0A562MT84</accession>
<dbReference type="AlphaFoldDB" id="A0A562MT84"/>
<reference evidence="3 4" key="1">
    <citation type="journal article" date="2015" name="Stand. Genomic Sci.">
        <title>Genomic Encyclopedia of Bacterial and Archaeal Type Strains, Phase III: the genomes of soil and plant-associated and newly described type strains.</title>
        <authorList>
            <person name="Whitman W.B."/>
            <person name="Woyke T."/>
            <person name="Klenk H.P."/>
            <person name="Zhou Y."/>
            <person name="Lilburn T.G."/>
            <person name="Beck B.J."/>
            <person name="De Vos P."/>
            <person name="Vandamme P."/>
            <person name="Eisen J.A."/>
            <person name="Garrity G."/>
            <person name="Hugenholtz P."/>
            <person name="Kyrpides N.C."/>
        </authorList>
    </citation>
    <scope>NUCLEOTIDE SEQUENCE [LARGE SCALE GENOMIC DNA]</scope>
    <source>
        <strain evidence="3 4">CGMCC 1.2546</strain>
    </source>
</reference>
<proteinExistence type="predicted"/>